<keyword evidence="2" id="KW-1185">Reference proteome</keyword>
<dbReference type="Proteomes" id="UP000002964">
    <property type="component" value="Unassembled WGS sequence"/>
</dbReference>
<dbReference type="AlphaFoldDB" id="H8YWI1"/>
<reference evidence="1 2" key="2">
    <citation type="submission" date="2011-11" db="EMBL/GenBank/DDBJ databases">
        <authorList>
            <consortium name="US DOE Joint Genome Institute"/>
            <person name="Lucas S."/>
            <person name="Han J."/>
            <person name="Lapidus A."/>
            <person name="Cheng J.-F."/>
            <person name="Goodwin L."/>
            <person name="Pitluck S."/>
            <person name="Peters L."/>
            <person name="Ovchinnikova G."/>
            <person name="Zhang X."/>
            <person name="Detter J.C."/>
            <person name="Han C."/>
            <person name="Tapia R."/>
            <person name="Land M."/>
            <person name="Hauser L."/>
            <person name="Kyrpides N."/>
            <person name="Ivanova N."/>
            <person name="Pagani I."/>
            <person name="Vogl K."/>
            <person name="Liu Z."/>
            <person name="Overmann J."/>
            <person name="Frigaard N.-U."/>
            <person name="Bryant D."/>
            <person name="Woyke T."/>
        </authorList>
    </citation>
    <scope>NUCLEOTIDE SEQUENCE [LARGE SCALE GENOMIC DNA]</scope>
    <source>
        <strain evidence="1 2">970</strain>
    </source>
</reference>
<dbReference type="HOGENOM" id="CLU_3123770_0_0_6"/>
<proteinExistence type="predicted"/>
<dbReference type="EMBL" id="JH603168">
    <property type="protein sequence ID" value="EIC22807.1"/>
    <property type="molecule type" value="Genomic_DNA"/>
</dbReference>
<evidence type="ECO:0000313" key="1">
    <source>
        <dbReference type="EMBL" id="EIC22807.1"/>
    </source>
</evidence>
<sequence>MSQATVTRLQPRPARLTAVQRRLEAYGEVVELIAGKRWTQRSSISASASF</sequence>
<gene>
    <name evidence="1" type="ORF">Thi970DRAFT_00442</name>
</gene>
<accession>H8YWI1</accession>
<name>H8YWI1_9GAMM</name>
<evidence type="ECO:0000313" key="2">
    <source>
        <dbReference type="Proteomes" id="UP000002964"/>
    </source>
</evidence>
<reference evidence="2" key="1">
    <citation type="submission" date="2011-06" db="EMBL/GenBank/DDBJ databases">
        <authorList>
            <consortium name="US DOE Joint Genome Institute (JGI-PGF)"/>
            <person name="Lucas S."/>
            <person name="Han J."/>
            <person name="Lapidus A."/>
            <person name="Cheng J.-F."/>
            <person name="Goodwin L."/>
            <person name="Pitluck S."/>
            <person name="Peters L."/>
            <person name="Land M.L."/>
            <person name="Hauser L."/>
            <person name="Vogl K."/>
            <person name="Liu Z."/>
            <person name="Overmann J."/>
            <person name="Frigaard N.-U."/>
            <person name="Bryant D.A."/>
            <person name="Woyke T.J."/>
        </authorList>
    </citation>
    <scope>NUCLEOTIDE SEQUENCE [LARGE SCALE GENOMIC DNA]</scope>
    <source>
        <strain evidence="2">970</strain>
    </source>
</reference>
<organism evidence="1 2">
    <name type="scientific">Thiorhodovibrio frisius</name>
    <dbReference type="NCBI Taxonomy" id="631362"/>
    <lineage>
        <taxon>Bacteria</taxon>
        <taxon>Pseudomonadati</taxon>
        <taxon>Pseudomonadota</taxon>
        <taxon>Gammaproteobacteria</taxon>
        <taxon>Chromatiales</taxon>
        <taxon>Chromatiaceae</taxon>
        <taxon>Thiorhodovibrio</taxon>
    </lineage>
</organism>
<protein>
    <submittedName>
        <fullName evidence="1">Uncharacterized protein</fullName>
    </submittedName>
</protein>